<reference evidence="7 8" key="1">
    <citation type="submission" date="2019-06" db="EMBL/GenBank/DDBJ databases">
        <title>Quisquiliibacterium sp. nov., isolated from a maize field.</title>
        <authorList>
            <person name="Lin S.-Y."/>
            <person name="Tsai C.-F."/>
            <person name="Young C.-C."/>
        </authorList>
    </citation>
    <scope>NUCLEOTIDE SEQUENCE [LARGE SCALE GENOMIC DNA]</scope>
    <source>
        <strain evidence="7 8">CC-CFT501</strain>
    </source>
</reference>
<sequence length="156" mass="17115">MLIRVVAVGARMPAWVGAAVDDYAKRLPAGFTVELREVRAETRSSTASAAAWMQKEAARIEAALPAACRIVVLDERGKDLDTRGLAERMRAWQEDARPVAILIGGPDGLDPALKARADETIRLSSLTLPHPLVRVLLAEQLYRGWSILAGHPYHRE</sequence>
<comment type="catalytic activity">
    <reaction evidence="6">
        <text>pseudouridine(1915) in 23S rRNA + S-adenosyl-L-methionine = N(3)-methylpseudouridine(1915) in 23S rRNA + S-adenosyl-L-homocysteine + H(+)</text>
        <dbReference type="Rhea" id="RHEA:42752"/>
        <dbReference type="Rhea" id="RHEA-COMP:10221"/>
        <dbReference type="Rhea" id="RHEA-COMP:10222"/>
        <dbReference type="ChEBI" id="CHEBI:15378"/>
        <dbReference type="ChEBI" id="CHEBI:57856"/>
        <dbReference type="ChEBI" id="CHEBI:59789"/>
        <dbReference type="ChEBI" id="CHEBI:65314"/>
        <dbReference type="ChEBI" id="CHEBI:74486"/>
        <dbReference type="EC" id="2.1.1.177"/>
    </reaction>
</comment>
<dbReference type="OrthoDB" id="9806643at2"/>
<dbReference type="PIRSF" id="PIRSF004505">
    <property type="entry name" value="MT_bac"/>
    <property type="match status" value="1"/>
</dbReference>
<evidence type="ECO:0000313" key="7">
    <source>
        <dbReference type="EMBL" id="TXL68560.1"/>
    </source>
</evidence>
<dbReference type="Gene3D" id="3.40.1280.10">
    <property type="match status" value="1"/>
</dbReference>
<protein>
    <recommendedName>
        <fullName evidence="6">Ribosomal RNA large subunit methyltransferase H</fullName>
        <ecNumber evidence="6">2.1.1.177</ecNumber>
    </recommendedName>
    <alternativeName>
        <fullName evidence="6">23S rRNA (pseudouridine1915-N3)-methyltransferase</fullName>
    </alternativeName>
    <alternativeName>
        <fullName evidence="6">23S rRNA m3Psi1915 methyltransferase</fullName>
    </alternativeName>
    <alternativeName>
        <fullName evidence="6">rRNA (pseudouridine-N3-)-methyltransferase RlmH</fullName>
    </alternativeName>
</protein>
<dbReference type="EC" id="2.1.1.177" evidence="6"/>
<evidence type="ECO:0000256" key="6">
    <source>
        <dbReference type="HAMAP-Rule" id="MF_00658"/>
    </source>
</evidence>
<dbReference type="CDD" id="cd18081">
    <property type="entry name" value="RlmH-like"/>
    <property type="match status" value="1"/>
</dbReference>
<accession>A0A5C8P4W6</accession>
<keyword evidence="6" id="KW-0963">Cytoplasm</keyword>
<keyword evidence="4 6" id="KW-0949">S-adenosyl-L-methionine</keyword>
<evidence type="ECO:0000256" key="3">
    <source>
        <dbReference type="ARBA" id="ARBA00022679"/>
    </source>
</evidence>
<feature type="binding site" evidence="6">
    <location>
        <position position="73"/>
    </location>
    <ligand>
        <name>S-adenosyl-L-methionine</name>
        <dbReference type="ChEBI" id="CHEBI:59789"/>
    </ligand>
</feature>
<dbReference type="PANTHER" id="PTHR33603">
    <property type="entry name" value="METHYLTRANSFERASE"/>
    <property type="match status" value="1"/>
</dbReference>
<keyword evidence="2 6" id="KW-0489">Methyltransferase</keyword>
<dbReference type="InterPro" id="IPR029028">
    <property type="entry name" value="Alpha/beta_knot_MTases"/>
</dbReference>
<evidence type="ECO:0000256" key="5">
    <source>
        <dbReference type="ARBA" id="ARBA00038303"/>
    </source>
</evidence>
<dbReference type="SUPFAM" id="SSF75217">
    <property type="entry name" value="alpha/beta knot"/>
    <property type="match status" value="1"/>
</dbReference>
<evidence type="ECO:0000256" key="4">
    <source>
        <dbReference type="ARBA" id="ARBA00022691"/>
    </source>
</evidence>
<dbReference type="Pfam" id="PF02590">
    <property type="entry name" value="SPOUT_MTase"/>
    <property type="match status" value="1"/>
</dbReference>
<evidence type="ECO:0000256" key="2">
    <source>
        <dbReference type="ARBA" id="ARBA00022603"/>
    </source>
</evidence>
<dbReference type="InterPro" id="IPR029026">
    <property type="entry name" value="tRNA_m1G_MTases_N"/>
</dbReference>
<comment type="caution">
    <text evidence="7">The sequence shown here is derived from an EMBL/GenBank/DDBJ whole genome shotgun (WGS) entry which is preliminary data.</text>
</comment>
<dbReference type="HAMAP" id="MF_00658">
    <property type="entry name" value="23SrRNA_methyltr_H"/>
    <property type="match status" value="1"/>
</dbReference>
<feature type="binding site" evidence="6">
    <location>
        <begin position="123"/>
        <end position="128"/>
    </location>
    <ligand>
        <name>S-adenosyl-L-methionine</name>
        <dbReference type="ChEBI" id="CHEBI:59789"/>
    </ligand>
</feature>
<comment type="subunit">
    <text evidence="6">Homodimer.</text>
</comment>
<proteinExistence type="inferred from homology"/>
<comment type="subcellular location">
    <subcellularLocation>
        <location evidence="6">Cytoplasm</location>
    </subcellularLocation>
</comment>
<evidence type="ECO:0000256" key="1">
    <source>
        <dbReference type="ARBA" id="ARBA00022552"/>
    </source>
</evidence>
<dbReference type="GO" id="GO:0070038">
    <property type="term" value="F:rRNA (pseudouridine-N3-)-methyltransferase activity"/>
    <property type="evidence" value="ECO:0007669"/>
    <property type="project" value="UniProtKB-UniRule"/>
</dbReference>
<comment type="similarity">
    <text evidence="5 6">Belongs to the RNA methyltransferase RlmH family.</text>
</comment>
<keyword evidence="8" id="KW-1185">Reference proteome</keyword>
<evidence type="ECO:0000313" key="8">
    <source>
        <dbReference type="Proteomes" id="UP000321548"/>
    </source>
</evidence>
<dbReference type="GO" id="GO:0005737">
    <property type="term" value="C:cytoplasm"/>
    <property type="evidence" value="ECO:0007669"/>
    <property type="project" value="UniProtKB-SubCell"/>
</dbReference>
<dbReference type="NCBIfam" id="NF000986">
    <property type="entry name" value="PRK00103.1-4"/>
    <property type="match status" value="1"/>
</dbReference>
<name>A0A5C8P4W6_9BURK</name>
<keyword evidence="1 6" id="KW-0698">rRNA processing</keyword>
<dbReference type="EMBL" id="VDUY01000001">
    <property type="protein sequence ID" value="TXL68560.1"/>
    <property type="molecule type" value="Genomic_DNA"/>
</dbReference>
<comment type="function">
    <text evidence="6">Specifically methylates the pseudouridine at position 1915 (m3Psi1915) in 23S rRNA.</text>
</comment>
<keyword evidence="3 6" id="KW-0808">Transferase</keyword>
<gene>
    <name evidence="6 7" type="primary">rlmH</name>
    <name evidence="7" type="ORF">FHP08_02445</name>
</gene>
<dbReference type="Proteomes" id="UP000321548">
    <property type="component" value="Unassembled WGS sequence"/>
</dbReference>
<organism evidence="7 8">
    <name type="scientific">Zeimonas arvi</name>
    <dbReference type="NCBI Taxonomy" id="2498847"/>
    <lineage>
        <taxon>Bacteria</taxon>
        <taxon>Pseudomonadati</taxon>
        <taxon>Pseudomonadota</taxon>
        <taxon>Betaproteobacteria</taxon>
        <taxon>Burkholderiales</taxon>
        <taxon>Burkholderiaceae</taxon>
        <taxon>Zeimonas</taxon>
    </lineage>
</organism>
<dbReference type="InterPro" id="IPR003742">
    <property type="entry name" value="RlmH-like"/>
</dbReference>
<dbReference type="PANTHER" id="PTHR33603:SF1">
    <property type="entry name" value="RIBOSOMAL RNA LARGE SUBUNIT METHYLTRANSFERASE H"/>
    <property type="match status" value="1"/>
</dbReference>
<dbReference type="AlphaFoldDB" id="A0A5C8P4W6"/>
<feature type="binding site" evidence="6">
    <location>
        <position position="104"/>
    </location>
    <ligand>
        <name>S-adenosyl-L-methionine</name>
        <dbReference type="ChEBI" id="CHEBI:59789"/>
    </ligand>
</feature>
<dbReference type="RefSeq" id="WP_147702700.1">
    <property type="nucleotide sequence ID" value="NZ_VDUY01000001.1"/>
</dbReference>